<dbReference type="SUPFAM" id="SSF81345">
    <property type="entry name" value="ABC transporter involved in vitamin B12 uptake, BtuC"/>
    <property type="match status" value="1"/>
</dbReference>
<gene>
    <name evidence="8" type="ordered locus">Mesil_1590</name>
</gene>
<evidence type="ECO:0000313" key="8">
    <source>
        <dbReference type="EMBL" id="ADH63477.1"/>
    </source>
</evidence>
<feature type="transmembrane region" description="Helical" evidence="7">
    <location>
        <begin position="132"/>
        <end position="154"/>
    </location>
</feature>
<feature type="transmembrane region" description="Helical" evidence="7">
    <location>
        <begin position="174"/>
        <end position="202"/>
    </location>
</feature>
<comment type="similarity">
    <text evidence="2 6">Belongs to the ABC-3 integral membrane protein family.</text>
</comment>
<keyword evidence="9" id="KW-1185">Reference proteome</keyword>
<dbReference type="InterPro" id="IPR001626">
    <property type="entry name" value="ABC_TroCD"/>
</dbReference>
<name>D7BFC4_ALLS1</name>
<reference evidence="8 9" key="1">
    <citation type="journal article" date="2010" name="Stand. Genomic Sci.">
        <title>Complete genome sequence of Meiothermus silvanus type strain (VI-R2).</title>
        <authorList>
            <person name="Sikorski J."/>
            <person name="Tindall B.J."/>
            <person name="Lowry S."/>
            <person name="Lucas S."/>
            <person name="Nolan M."/>
            <person name="Copeland A."/>
            <person name="Glavina Del Rio T."/>
            <person name="Tice H."/>
            <person name="Cheng J.F."/>
            <person name="Han C."/>
            <person name="Pitluck S."/>
            <person name="Liolios K."/>
            <person name="Ivanova N."/>
            <person name="Mavromatis K."/>
            <person name="Mikhailova N."/>
            <person name="Pati A."/>
            <person name="Goodwin L."/>
            <person name="Chen A."/>
            <person name="Palaniappan K."/>
            <person name="Land M."/>
            <person name="Hauser L."/>
            <person name="Chang Y.J."/>
            <person name="Jeffries C.D."/>
            <person name="Rohde M."/>
            <person name="Goker M."/>
            <person name="Woyke T."/>
            <person name="Bristow J."/>
            <person name="Eisen J.A."/>
            <person name="Markowitz V."/>
            <person name="Hugenholtz P."/>
            <person name="Kyrpides N.C."/>
            <person name="Klenk H.P."/>
            <person name="Lapidus A."/>
        </authorList>
    </citation>
    <scope>NUCLEOTIDE SEQUENCE [LARGE SCALE GENOMIC DNA]</scope>
    <source>
        <strain evidence="9">ATCC 700542 / DSM 9946 / VI-R2</strain>
    </source>
</reference>
<dbReference type="RefSeq" id="WP_013158041.1">
    <property type="nucleotide sequence ID" value="NC_014212.1"/>
</dbReference>
<dbReference type="AlphaFoldDB" id="D7BFC4"/>
<dbReference type="KEGG" id="msv:Mesil_1590"/>
<dbReference type="EMBL" id="CP002042">
    <property type="protein sequence ID" value="ADH63477.1"/>
    <property type="molecule type" value="Genomic_DNA"/>
</dbReference>
<evidence type="ECO:0000256" key="4">
    <source>
        <dbReference type="ARBA" id="ARBA00022989"/>
    </source>
</evidence>
<feature type="transmembrane region" description="Helical" evidence="7">
    <location>
        <begin position="12"/>
        <end position="31"/>
    </location>
</feature>
<dbReference type="PANTHER" id="PTHR30477">
    <property type="entry name" value="ABC-TRANSPORTER METAL-BINDING PROTEIN"/>
    <property type="match status" value="1"/>
</dbReference>
<keyword evidence="6" id="KW-0813">Transport</keyword>
<evidence type="ECO:0000256" key="5">
    <source>
        <dbReference type="ARBA" id="ARBA00023136"/>
    </source>
</evidence>
<evidence type="ECO:0000256" key="3">
    <source>
        <dbReference type="ARBA" id="ARBA00022692"/>
    </source>
</evidence>
<evidence type="ECO:0000256" key="6">
    <source>
        <dbReference type="RuleBase" id="RU003943"/>
    </source>
</evidence>
<keyword evidence="4 7" id="KW-1133">Transmembrane helix</keyword>
<evidence type="ECO:0000256" key="7">
    <source>
        <dbReference type="SAM" id="Phobius"/>
    </source>
</evidence>
<dbReference type="PANTHER" id="PTHR30477:SF18">
    <property type="entry name" value="METAL TRANSPORT SYSTEM MEMBRANE PROTEIN CT_417-RELATED"/>
    <property type="match status" value="1"/>
</dbReference>
<evidence type="ECO:0000313" key="9">
    <source>
        <dbReference type="Proteomes" id="UP000001916"/>
    </source>
</evidence>
<dbReference type="GO" id="GO:0010043">
    <property type="term" value="P:response to zinc ion"/>
    <property type="evidence" value="ECO:0007669"/>
    <property type="project" value="TreeGrafter"/>
</dbReference>
<dbReference type="Proteomes" id="UP000001916">
    <property type="component" value="Chromosome"/>
</dbReference>
<keyword evidence="3 6" id="KW-0812">Transmembrane</keyword>
<feature type="transmembrane region" description="Helical" evidence="7">
    <location>
        <begin position="214"/>
        <end position="237"/>
    </location>
</feature>
<dbReference type="STRING" id="526227.Mesil_1590"/>
<dbReference type="InterPro" id="IPR037294">
    <property type="entry name" value="ABC_BtuC-like"/>
</dbReference>
<dbReference type="GO" id="GO:0055085">
    <property type="term" value="P:transmembrane transport"/>
    <property type="evidence" value="ECO:0007669"/>
    <property type="project" value="InterPro"/>
</dbReference>
<dbReference type="Pfam" id="PF00950">
    <property type="entry name" value="ABC-3"/>
    <property type="match status" value="1"/>
</dbReference>
<organism evidence="8 9">
    <name type="scientific">Allomeiothermus silvanus (strain ATCC 700542 / DSM 9946 / NBRC 106475 / NCIMB 13440 / VI-R2)</name>
    <name type="common">Thermus silvanus</name>
    <dbReference type="NCBI Taxonomy" id="526227"/>
    <lineage>
        <taxon>Bacteria</taxon>
        <taxon>Thermotogati</taxon>
        <taxon>Deinococcota</taxon>
        <taxon>Deinococci</taxon>
        <taxon>Thermales</taxon>
        <taxon>Thermaceae</taxon>
        <taxon>Allomeiothermus</taxon>
    </lineage>
</organism>
<dbReference type="OrthoDB" id="9798540at2"/>
<proteinExistence type="inferred from homology"/>
<keyword evidence="5 7" id="KW-0472">Membrane</keyword>
<dbReference type="Gene3D" id="1.10.3470.10">
    <property type="entry name" value="ABC transporter involved in vitamin B12 uptake, BtuC"/>
    <property type="match status" value="1"/>
</dbReference>
<feature type="transmembrane region" description="Helical" evidence="7">
    <location>
        <begin position="244"/>
        <end position="262"/>
    </location>
</feature>
<evidence type="ECO:0000256" key="1">
    <source>
        <dbReference type="ARBA" id="ARBA00004141"/>
    </source>
</evidence>
<feature type="transmembrane region" description="Helical" evidence="7">
    <location>
        <begin position="91"/>
        <end position="112"/>
    </location>
</feature>
<dbReference type="HOGENOM" id="CLU_028808_3_0_0"/>
<sequence length="268" mass="28659">MLEALSFPFFQRALLAGVLVGAFISYYAPFVVQRKLSFLSHGLAHAAFGGVAIALFFNTEPLWVALPFTVLVALGITWVRSRTGLGEDSAIGIFLALALAFGILILSFRTSYAAEALSYLFGSLLTVTPTDLWISLAVLVLTLALLPLWGRWAYATFDRDLALADRRRVLTQDYLLSALVAVATVVAVKVVGALLVGAFLVIPAATARLWSRTFSTMTLLSVVLGITTALVGLILSYQFNVPSGASIVLLQAAIFALAFSTGRREPAG</sequence>
<dbReference type="eggNOG" id="COG1108">
    <property type="taxonomic scope" value="Bacteria"/>
</dbReference>
<accession>D7BFC4</accession>
<evidence type="ECO:0000256" key="2">
    <source>
        <dbReference type="ARBA" id="ARBA00008034"/>
    </source>
</evidence>
<feature type="transmembrane region" description="Helical" evidence="7">
    <location>
        <begin position="62"/>
        <end position="79"/>
    </location>
</feature>
<protein>
    <submittedName>
        <fullName evidence="8">ABC-3 protein</fullName>
    </submittedName>
</protein>
<comment type="subcellular location">
    <subcellularLocation>
        <location evidence="6">Cell membrane</location>
        <topology evidence="6">Multi-pass membrane protein</topology>
    </subcellularLocation>
    <subcellularLocation>
        <location evidence="1">Membrane</location>
        <topology evidence="1">Multi-pass membrane protein</topology>
    </subcellularLocation>
</comment>
<dbReference type="GO" id="GO:0043190">
    <property type="term" value="C:ATP-binding cassette (ABC) transporter complex"/>
    <property type="evidence" value="ECO:0007669"/>
    <property type="project" value="InterPro"/>
</dbReference>
<feature type="transmembrane region" description="Helical" evidence="7">
    <location>
        <begin position="38"/>
        <end position="56"/>
    </location>
</feature>